<accession>A0ACA9SBJ3</accession>
<feature type="non-terminal residue" evidence="1">
    <location>
        <position position="112"/>
    </location>
</feature>
<proteinExistence type="predicted"/>
<dbReference type="Proteomes" id="UP000789920">
    <property type="component" value="Unassembled WGS sequence"/>
</dbReference>
<feature type="non-terminal residue" evidence="1">
    <location>
        <position position="1"/>
    </location>
</feature>
<evidence type="ECO:0000313" key="1">
    <source>
        <dbReference type="EMBL" id="CAG8831473.1"/>
    </source>
</evidence>
<gene>
    <name evidence="1" type="ORF">RPERSI_LOCUS28155</name>
</gene>
<protein>
    <submittedName>
        <fullName evidence="1">19836_t:CDS:1</fullName>
    </submittedName>
</protein>
<keyword evidence="2" id="KW-1185">Reference proteome</keyword>
<reference evidence="1" key="1">
    <citation type="submission" date="2021-06" db="EMBL/GenBank/DDBJ databases">
        <authorList>
            <person name="Kallberg Y."/>
            <person name="Tangrot J."/>
            <person name="Rosling A."/>
        </authorList>
    </citation>
    <scope>NUCLEOTIDE SEQUENCE</scope>
    <source>
        <strain evidence="1">MA461A</strain>
    </source>
</reference>
<name>A0ACA9SBJ3_9GLOM</name>
<comment type="caution">
    <text evidence="1">The sequence shown here is derived from an EMBL/GenBank/DDBJ whole genome shotgun (WGS) entry which is preliminary data.</text>
</comment>
<dbReference type="EMBL" id="CAJVQC010101507">
    <property type="protein sequence ID" value="CAG8831473.1"/>
    <property type="molecule type" value="Genomic_DNA"/>
</dbReference>
<organism evidence="1 2">
    <name type="scientific">Racocetra persica</name>
    <dbReference type="NCBI Taxonomy" id="160502"/>
    <lineage>
        <taxon>Eukaryota</taxon>
        <taxon>Fungi</taxon>
        <taxon>Fungi incertae sedis</taxon>
        <taxon>Mucoromycota</taxon>
        <taxon>Glomeromycotina</taxon>
        <taxon>Glomeromycetes</taxon>
        <taxon>Diversisporales</taxon>
        <taxon>Gigasporaceae</taxon>
        <taxon>Racocetra</taxon>
    </lineage>
</organism>
<evidence type="ECO:0000313" key="2">
    <source>
        <dbReference type="Proteomes" id="UP000789920"/>
    </source>
</evidence>
<sequence>SLSVHMYDGTLENQHMRYFNNTKLIDFIPSNLKNTDDYLQIINTLIEFSNIKGYLNNNIIITPIDFPGQLYIRKLIVYKYFNPSSNNILKEINQFVSLLGPLYISLNTRKTC</sequence>